<dbReference type="EC" id="3.4.16.4" evidence="5"/>
<dbReference type="InterPro" id="IPR000667">
    <property type="entry name" value="Peptidase_S13"/>
</dbReference>
<dbReference type="InterPro" id="IPR012338">
    <property type="entry name" value="Beta-lactam/transpept-like"/>
</dbReference>
<dbReference type="Gene3D" id="3.50.80.20">
    <property type="entry name" value="D-Ala-D-Ala carboxypeptidase C, peptidase S13"/>
    <property type="match status" value="1"/>
</dbReference>
<keyword evidence="2 5" id="KW-0378">Hydrolase</keyword>
<dbReference type="GO" id="GO:0006508">
    <property type="term" value="P:proteolysis"/>
    <property type="evidence" value="ECO:0007669"/>
    <property type="project" value="InterPro"/>
</dbReference>
<proteinExistence type="inferred from homology"/>
<keyword evidence="6" id="KW-1185">Reference proteome</keyword>
<keyword evidence="5" id="KW-0645">Protease</keyword>
<keyword evidence="4" id="KW-0732">Signal</keyword>
<dbReference type="NCBIfam" id="TIGR00666">
    <property type="entry name" value="PBP4"/>
    <property type="match status" value="1"/>
</dbReference>
<dbReference type="AlphaFoldDB" id="A0A396RRA7"/>
<evidence type="ECO:0000256" key="3">
    <source>
        <dbReference type="SAM" id="MobiDB-lite"/>
    </source>
</evidence>
<feature type="chain" id="PRO_5017260636" evidence="4">
    <location>
        <begin position="24"/>
        <end position="486"/>
    </location>
</feature>
<accession>A0A396RRA7</accession>
<dbReference type="OrthoDB" id="5372081at2"/>
<protein>
    <submittedName>
        <fullName evidence="5">D-alanyl-D-alanine carboxypeptidase/D-alanyl-D-alanine-endopeptidase</fullName>
        <ecNumber evidence="5">3.4.16.4</ecNumber>
    </submittedName>
</protein>
<sequence length="486" mass="51273">MGAIHIRAALAALLFVLAVPAPAQDAPLRERVEQVLREAGPGTRFGLVVMTMDGREIVSIAPDDRFAPASNTKLISTAVAFDMLPYDQPDRTGGAAVRLDEEGGGPPDVVLIGHGDTRLSSAAECVANCLAMLADAVAARVRTVDDVIGDDSLFPDERWGPGMSWEDIPTRSGTAASALNLDDNELHLRVSPGAVGERPEIAGYPYFTIDNRVTTVASGGTDLAFDRLPNSRDLRITGTIAAGAEPALLRLGIDDPAHFAAWRLKALLEARGVRVVGGVAARHRPLSASDDPAARKGTPVPRPPQPEALAKLTPPPLKEDLALTNKVSQNLHAELLLRRAGHVAGSGSIADGVAAAQAMLDRAGVERWRYHFADGSGMSTYNRISPRGLARFLRWTVDQPWGAAYRETLPIGGVDGTLKRRFAGTPLEGRVFAKTGTLTVASALSGFMTAASGQTLIFSSFANDMPRGAAATRAVDAALNLIAAEN</sequence>
<name>A0A396RRA7_9SPHN</name>
<evidence type="ECO:0000256" key="1">
    <source>
        <dbReference type="ARBA" id="ARBA00006096"/>
    </source>
</evidence>
<evidence type="ECO:0000313" key="5">
    <source>
        <dbReference type="EMBL" id="RHW19070.1"/>
    </source>
</evidence>
<dbReference type="GO" id="GO:0009002">
    <property type="term" value="F:serine-type D-Ala-D-Ala carboxypeptidase activity"/>
    <property type="evidence" value="ECO:0007669"/>
    <property type="project" value="UniProtKB-EC"/>
</dbReference>
<dbReference type="EMBL" id="QWLV01000001">
    <property type="protein sequence ID" value="RHW19070.1"/>
    <property type="molecule type" value="Genomic_DNA"/>
</dbReference>
<keyword evidence="5" id="KW-0121">Carboxypeptidase</keyword>
<feature type="region of interest" description="Disordered" evidence="3">
    <location>
        <begin position="284"/>
        <end position="309"/>
    </location>
</feature>
<feature type="signal peptide" evidence="4">
    <location>
        <begin position="1"/>
        <end position="23"/>
    </location>
</feature>
<dbReference type="Gene3D" id="3.40.710.10">
    <property type="entry name" value="DD-peptidase/beta-lactamase superfamily"/>
    <property type="match status" value="2"/>
</dbReference>
<comment type="similarity">
    <text evidence="1">Belongs to the peptidase S13 family.</text>
</comment>
<dbReference type="Proteomes" id="UP000266693">
    <property type="component" value="Unassembled WGS sequence"/>
</dbReference>
<gene>
    <name evidence="5" type="primary">dacB</name>
    <name evidence="5" type="ORF">D1610_02805</name>
</gene>
<reference evidence="5 6" key="1">
    <citation type="submission" date="2018-08" db="EMBL/GenBank/DDBJ databases">
        <title>The multiple taxonomic identification of Sphingomonas gilva.</title>
        <authorList>
            <person name="Zhu D."/>
            <person name="Zheng S."/>
        </authorList>
    </citation>
    <scope>NUCLEOTIDE SEQUENCE [LARGE SCALE GENOMIC DNA]</scope>
    <source>
        <strain evidence="5 6">ZDH117</strain>
    </source>
</reference>
<comment type="caution">
    <text evidence="5">The sequence shown here is derived from an EMBL/GenBank/DDBJ whole genome shotgun (WGS) entry which is preliminary data.</text>
</comment>
<dbReference type="PANTHER" id="PTHR30023">
    <property type="entry name" value="D-ALANYL-D-ALANINE CARBOXYPEPTIDASE"/>
    <property type="match status" value="1"/>
</dbReference>
<dbReference type="Pfam" id="PF02113">
    <property type="entry name" value="Peptidase_S13"/>
    <property type="match status" value="1"/>
</dbReference>
<dbReference type="RefSeq" id="WP_118862578.1">
    <property type="nucleotide sequence ID" value="NZ_QWLV01000001.1"/>
</dbReference>
<dbReference type="PRINTS" id="PR00922">
    <property type="entry name" value="DADACBPTASE3"/>
</dbReference>
<organism evidence="5 6">
    <name type="scientific">Sphingomonas gilva</name>
    <dbReference type="NCBI Taxonomy" id="2305907"/>
    <lineage>
        <taxon>Bacteria</taxon>
        <taxon>Pseudomonadati</taxon>
        <taxon>Pseudomonadota</taxon>
        <taxon>Alphaproteobacteria</taxon>
        <taxon>Sphingomonadales</taxon>
        <taxon>Sphingomonadaceae</taxon>
        <taxon>Sphingomonas</taxon>
    </lineage>
</organism>
<evidence type="ECO:0000256" key="2">
    <source>
        <dbReference type="ARBA" id="ARBA00022801"/>
    </source>
</evidence>
<dbReference type="SUPFAM" id="SSF56601">
    <property type="entry name" value="beta-lactamase/transpeptidase-like"/>
    <property type="match status" value="1"/>
</dbReference>
<evidence type="ECO:0000256" key="4">
    <source>
        <dbReference type="SAM" id="SignalP"/>
    </source>
</evidence>
<evidence type="ECO:0000313" key="6">
    <source>
        <dbReference type="Proteomes" id="UP000266693"/>
    </source>
</evidence>
<dbReference type="PANTHER" id="PTHR30023:SF0">
    <property type="entry name" value="PENICILLIN-SENSITIVE CARBOXYPEPTIDASE A"/>
    <property type="match status" value="1"/>
</dbReference>
<dbReference type="GO" id="GO:0000270">
    <property type="term" value="P:peptidoglycan metabolic process"/>
    <property type="evidence" value="ECO:0007669"/>
    <property type="project" value="TreeGrafter"/>
</dbReference>